<dbReference type="AlphaFoldDB" id="A0A2H9ZRP8"/>
<dbReference type="EMBL" id="KZ454627">
    <property type="protein sequence ID" value="PKA45957.1"/>
    <property type="molecule type" value="Genomic_DNA"/>
</dbReference>
<protein>
    <submittedName>
        <fullName evidence="1">Uncharacterized protein</fullName>
    </submittedName>
</protein>
<accession>A0A2H9ZRP8</accession>
<evidence type="ECO:0000313" key="2">
    <source>
        <dbReference type="Proteomes" id="UP000236161"/>
    </source>
</evidence>
<evidence type="ECO:0000313" key="1">
    <source>
        <dbReference type="EMBL" id="PKA45957.1"/>
    </source>
</evidence>
<gene>
    <name evidence="1" type="ORF">AXF42_Ash019718</name>
</gene>
<proteinExistence type="predicted"/>
<organism evidence="1 2">
    <name type="scientific">Apostasia shenzhenica</name>
    <dbReference type="NCBI Taxonomy" id="1088818"/>
    <lineage>
        <taxon>Eukaryota</taxon>
        <taxon>Viridiplantae</taxon>
        <taxon>Streptophyta</taxon>
        <taxon>Embryophyta</taxon>
        <taxon>Tracheophyta</taxon>
        <taxon>Spermatophyta</taxon>
        <taxon>Magnoliopsida</taxon>
        <taxon>Liliopsida</taxon>
        <taxon>Asparagales</taxon>
        <taxon>Orchidaceae</taxon>
        <taxon>Apostasioideae</taxon>
        <taxon>Apostasia</taxon>
    </lineage>
</organism>
<name>A0A2H9ZRP8_9ASPA</name>
<keyword evidence="2" id="KW-1185">Reference proteome</keyword>
<reference evidence="1 2" key="1">
    <citation type="journal article" date="2017" name="Nature">
        <title>The Apostasia genome and the evolution of orchids.</title>
        <authorList>
            <person name="Zhang G.Q."/>
            <person name="Liu K.W."/>
            <person name="Li Z."/>
            <person name="Lohaus R."/>
            <person name="Hsiao Y.Y."/>
            <person name="Niu S.C."/>
            <person name="Wang J.Y."/>
            <person name="Lin Y.C."/>
            <person name="Xu Q."/>
            <person name="Chen L.J."/>
            <person name="Yoshida K."/>
            <person name="Fujiwara S."/>
            <person name="Wang Z.W."/>
            <person name="Zhang Y.Q."/>
            <person name="Mitsuda N."/>
            <person name="Wang M."/>
            <person name="Liu G.H."/>
            <person name="Pecoraro L."/>
            <person name="Huang H.X."/>
            <person name="Xiao X.J."/>
            <person name="Lin M."/>
            <person name="Wu X.Y."/>
            <person name="Wu W.L."/>
            <person name="Chen Y.Y."/>
            <person name="Chang S.B."/>
            <person name="Sakamoto S."/>
            <person name="Ohme-Takagi M."/>
            <person name="Yagi M."/>
            <person name="Zeng S.J."/>
            <person name="Shen C.Y."/>
            <person name="Yeh C.M."/>
            <person name="Luo Y.B."/>
            <person name="Tsai W.C."/>
            <person name="Van de Peer Y."/>
            <person name="Liu Z.J."/>
        </authorList>
    </citation>
    <scope>NUCLEOTIDE SEQUENCE [LARGE SCALE GENOMIC DNA]</scope>
    <source>
        <strain evidence="2">cv. Shenzhen</strain>
        <tissue evidence="1">Stem</tissue>
    </source>
</reference>
<dbReference type="OrthoDB" id="1436852at2759"/>
<dbReference type="Proteomes" id="UP000236161">
    <property type="component" value="Unassembled WGS sequence"/>
</dbReference>
<sequence length="123" mass="13183">MTPTITTSQKGKALEVTEAPAKTIPSPGPYQLGHPYPPTARTINVIFSIDSAAAHLQEAEIGGISEQHSSSIPLTFCQEDLPQQGNLHNDPIMVVARIADFDVQRLLLDSGSAAEILFESAFL</sequence>